<keyword evidence="1" id="KW-1133">Transmembrane helix</keyword>
<dbReference type="EMBL" id="AP018506">
    <property type="protein sequence ID" value="BBC77533.1"/>
    <property type="molecule type" value="Genomic_DNA"/>
</dbReference>
<sequence>MLKLYNLISKIFLIINILIQFPLEKEENVRIKRKQTFFGSSLKGIYLSNTLTVFFLFTYLIVNFKMNIKK</sequence>
<geneLocation type="plastid" evidence="2"/>
<accession>A0A2Z5ZAY7</accession>
<organism evidence="2">
    <name type="scientific">Nitzschia sp. PL1-4</name>
    <dbReference type="NCBI Taxonomy" id="2083272"/>
    <lineage>
        <taxon>Eukaryota</taxon>
        <taxon>Sar</taxon>
        <taxon>Stramenopiles</taxon>
        <taxon>Ochrophyta</taxon>
        <taxon>Bacillariophyta</taxon>
        <taxon>Bacillariophyceae</taxon>
        <taxon>Bacillariophycidae</taxon>
        <taxon>Bacillariales</taxon>
        <taxon>Bacillariaceae</taxon>
        <taxon>Nitzschia</taxon>
    </lineage>
</organism>
<evidence type="ECO:0000313" key="2">
    <source>
        <dbReference type="EMBL" id="BBC77533.1"/>
    </source>
</evidence>
<keyword evidence="1" id="KW-0472">Membrane</keyword>
<protein>
    <submittedName>
        <fullName evidence="2">Preprotein translocase SecG subunit</fullName>
    </submittedName>
</protein>
<evidence type="ECO:0000256" key="1">
    <source>
        <dbReference type="SAM" id="Phobius"/>
    </source>
</evidence>
<proteinExistence type="predicted"/>
<reference evidence="2" key="1">
    <citation type="submission" date="2018-02" db="EMBL/GenBank/DDBJ databases">
        <title>Evolution and diversity of non-photosynthetic diatom plastid genomes.</title>
        <authorList>
            <person name="Kamikawa R."/>
            <person name="Ishii K."/>
        </authorList>
    </citation>
    <scope>NUCLEOTIDE SEQUENCE</scope>
    <source>
        <strain evidence="2">PL1-4</strain>
    </source>
</reference>
<name>A0A2Z5ZAY7_9STRA</name>
<gene>
    <name evidence="2" type="primary">secG</name>
</gene>
<dbReference type="AlphaFoldDB" id="A0A2Z5ZAY7"/>
<keyword evidence="2" id="KW-0934">Plastid</keyword>
<keyword evidence="1" id="KW-0812">Transmembrane</keyword>
<feature type="transmembrane region" description="Helical" evidence="1">
    <location>
        <begin position="43"/>
        <end position="62"/>
    </location>
</feature>
<feature type="transmembrane region" description="Helical" evidence="1">
    <location>
        <begin position="7"/>
        <end position="23"/>
    </location>
</feature>